<evidence type="ECO:0000256" key="4">
    <source>
        <dbReference type="ARBA" id="ARBA00022475"/>
    </source>
</evidence>
<sequence>MFFRSFKKELTVYALGLVFVTISLTTAISIFSTKTAGDDAAKATSEVLRAQAEELLIQVATSAAQQQDLVFEQIRNDTENLAFYTSNIYENPSVFLTKGYWDFDTRVIRKDGRYINSPSDISTFHIPSFVILDEAERENIELAAVLDFIVPSILDNRENIAAIYSIDNEGVTRYLPNIVLGELGPPDYDPRKDIYYSPAIPANNPERKVIWSPLYDDAAGRGLMITVTAPVYTQDEFMGIVATDVLLENIINTITAYSPIEDSYAFLIDKKGVTIAFPDKAYEDILGRPHAPQEGRINLFDQDLSKEFAASLKTMSDGATGFSVLHNGEKGDLFLAYAPLEQTGFSMGIVAEEEIVLKAVATLHEEISSSIRGTIINLILPTSLFIISAAILIGIFMSNQVVKPIQKLMEGAREIGRGNLDYRIKIKSRNEIGELASSFNRMGSSLKKSRQELYEYSQSLEEQVKERTNELTSANSRLRELDAAKSEFISIASHQLRTPLTAAKGYLSLAIEGTYGKLSEKVRKPIAKVYESNERLIRLVNDLLSLSRIESGKMKLEPVDTNIEGMIASIVDELKVKATQKNLELIFQEPKPALPILRVDSEKVRNAVLNIIDNSIRYTNIGSITVRTAQFENAIRITITDTGEGMTEEELGSLFKSFSRGEAGEKLSTEGAGLGLYIAKQFVQMHKGKIWATSEGKGKGSTFFIELPIEQ</sequence>
<dbReference type="PANTHER" id="PTHR45528:SF1">
    <property type="entry name" value="SENSOR HISTIDINE KINASE CPXA"/>
    <property type="match status" value="1"/>
</dbReference>
<dbReference type="PRINTS" id="PR00344">
    <property type="entry name" value="BCTRLSENSOR"/>
</dbReference>
<evidence type="ECO:0000259" key="17">
    <source>
        <dbReference type="PROSITE" id="PS50885"/>
    </source>
</evidence>
<feature type="coiled-coil region" evidence="14">
    <location>
        <begin position="457"/>
        <end position="484"/>
    </location>
</feature>
<evidence type="ECO:0000256" key="7">
    <source>
        <dbReference type="ARBA" id="ARBA00022692"/>
    </source>
</evidence>
<evidence type="ECO:0000256" key="6">
    <source>
        <dbReference type="ARBA" id="ARBA00022679"/>
    </source>
</evidence>
<dbReference type="InterPro" id="IPR005467">
    <property type="entry name" value="His_kinase_dom"/>
</dbReference>
<dbReference type="GO" id="GO:0000155">
    <property type="term" value="F:phosphorelay sensor kinase activity"/>
    <property type="evidence" value="ECO:0007669"/>
    <property type="project" value="InterPro"/>
</dbReference>
<dbReference type="SMART" id="SM00388">
    <property type="entry name" value="HisKA"/>
    <property type="match status" value="1"/>
</dbReference>
<dbReference type="EMBL" id="LCLS01000030">
    <property type="protein sequence ID" value="KKU20732.1"/>
    <property type="molecule type" value="Genomic_DNA"/>
</dbReference>
<dbReference type="SMART" id="SM00304">
    <property type="entry name" value="HAMP"/>
    <property type="match status" value="1"/>
</dbReference>
<dbReference type="InterPro" id="IPR029151">
    <property type="entry name" value="Sensor-like_sf"/>
</dbReference>
<feature type="domain" description="Histidine kinase" evidence="16">
    <location>
        <begin position="491"/>
        <end position="711"/>
    </location>
</feature>
<feature type="transmembrane region" description="Helical" evidence="15">
    <location>
        <begin position="378"/>
        <end position="397"/>
    </location>
</feature>
<dbReference type="CDD" id="cd12913">
    <property type="entry name" value="PDC1_MCP_like"/>
    <property type="match status" value="1"/>
</dbReference>
<feature type="transmembrane region" description="Helical" evidence="15">
    <location>
        <begin position="12"/>
        <end position="31"/>
    </location>
</feature>
<keyword evidence="6" id="KW-0808">Transferase</keyword>
<dbReference type="PANTHER" id="PTHR45528">
    <property type="entry name" value="SENSOR HISTIDINE KINASE CPXA"/>
    <property type="match status" value="1"/>
</dbReference>
<dbReference type="CDD" id="cd00082">
    <property type="entry name" value="HisKA"/>
    <property type="match status" value="1"/>
</dbReference>
<dbReference type="InterPro" id="IPR036890">
    <property type="entry name" value="HATPase_C_sf"/>
</dbReference>
<dbReference type="Pfam" id="PF02518">
    <property type="entry name" value="HATPase_c"/>
    <property type="match status" value="1"/>
</dbReference>
<evidence type="ECO:0000256" key="9">
    <source>
        <dbReference type="ARBA" id="ARBA00022777"/>
    </source>
</evidence>
<dbReference type="InterPro" id="IPR033479">
    <property type="entry name" value="dCache_1"/>
</dbReference>
<dbReference type="EC" id="2.7.13.3" evidence="3"/>
<accession>A0A0G1NK74</accession>
<keyword evidence="14" id="KW-0175">Coiled coil</keyword>
<comment type="catalytic activity">
    <reaction evidence="1">
        <text>ATP + protein L-histidine = ADP + protein N-phospho-L-histidine.</text>
        <dbReference type="EC" id="2.7.13.3"/>
    </reaction>
</comment>
<evidence type="ECO:0000256" key="5">
    <source>
        <dbReference type="ARBA" id="ARBA00022553"/>
    </source>
</evidence>
<evidence type="ECO:0000256" key="12">
    <source>
        <dbReference type="ARBA" id="ARBA00023012"/>
    </source>
</evidence>
<organism evidence="18 19">
    <name type="scientific">Candidatus Nomurabacteria bacterium GW2011_GWA1_46_11</name>
    <dbReference type="NCBI Taxonomy" id="1618732"/>
    <lineage>
        <taxon>Bacteria</taxon>
        <taxon>Candidatus Nomuraibacteriota</taxon>
    </lineage>
</organism>
<dbReference type="Gene3D" id="3.30.565.10">
    <property type="entry name" value="Histidine kinase-like ATPase, C-terminal domain"/>
    <property type="match status" value="1"/>
</dbReference>
<dbReference type="InterPro" id="IPR004358">
    <property type="entry name" value="Sig_transdc_His_kin-like_C"/>
</dbReference>
<evidence type="ECO:0000256" key="11">
    <source>
        <dbReference type="ARBA" id="ARBA00022989"/>
    </source>
</evidence>
<dbReference type="SUPFAM" id="SSF158472">
    <property type="entry name" value="HAMP domain-like"/>
    <property type="match status" value="1"/>
</dbReference>
<dbReference type="Pfam" id="PF00512">
    <property type="entry name" value="HisKA"/>
    <property type="match status" value="1"/>
</dbReference>
<evidence type="ECO:0000256" key="10">
    <source>
        <dbReference type="ARBA" id="ARBA00022840"/>
    </source>
</evidence>
<keyword evidence="7 15" id="KW-0812">Transmembrane</keyword>
<evidence type="ECO:0000256" key="8">
    <source>
        <dbReference type="ARBA" id="ARBA00022741"/>
    </source>
</evidence>
<dbReference type="SUPFAM" id="SSF55874">
    <property type="entry name" value="ATPase domain of HSP90 chaperone/DNA topoisomerase II/histidine kinase"/>
    <property type="match status" value="1"/>
</dbReference>
<dbReference type="Pfam" id="PF00672">
    <property type="entry name" value="HAMP"/>
    <property type="match status" value="1"/>
</dbReference>
<dbReference type="InterPro" id="IPR003661">
    <property type="entry name" value="HisK_dim/P_dom"/>
</dbReference>
<dbReference type="SMR" id="A0A0G1NK74"/>
<keyword evidence="12" id="KW-0902">Two-component regulatory system</keyword>
<dbReference type="GO" id="GO:0005886">
    <property type="term" value="C:plasma membrane"/>
    <property type="evidence" value="ECO:0007669"/>
    <property type="project" value="UniProtKB-SubCell"/>
</dbReference>
<dbReference type="Pfam" id="PF02743">
    <property type="entry name" value="dCache_1"/>
    <property type="match status" value="1"/>
</dbReference>
<dbReference type="PROSITE" id="PS50109">
    <property type="entry name" value="HIS_KIN"/>
    <property type="match status" value="1"/>
</dbReference>
<name>A0A0G1NK74_9BACT</name>
<evidence type="ECO:0000256" key="14">
    <source>
        <dbReference type="SAM" id="Coils"/>
    </source>
</evidence>
<dbReference type="CDD" id="cd12912">
    <property type="entry name" value="PDC2_MCP_like"/>
    <property type="match status" value="1"/>
</dbReference>
<dbReference type="SUPFAM" id="SSF47384">
    <property type="entry name" value="Homodimeric domain of signal transducing histidine kinase"/>
    <property type="match status" value="1"/>
</dbReference>
<comment type="subcellular location">
    <subcellularLocation>
        <location evidence="2">Cell membrane</location>
        <topology evidence="2">Multi-pass membrane protein</topology>
    </subcellularLocation>
</comment>
<keyword evidence="8" id="KW-0547">Nucleotide-binding</keyword>
<evidence type="ECO:0000313" key="19">
    <source>
        <dbReference type="Proteomes" id="UP000034107"/>
    </source>
</evidence>
<evidence type="ECO:0000313" key="18">
    <source>
        <dbReference type="EMBL" id="KKU20732.1"/>
    </source>
</evidence>
<keyword evidence="10" id="KW-0067">ATP-binding</keyword>
<dbReference type="AlphaFoldDB" id="A0A0G1NK74"/>
<evidence type="ECO:0000256" key="2">
    <source>
        <dbReference type="ARBA" id="ARBA00004651"/>
    </source>
</evidence>
<dbReference type="CDD" id="cd06225">
    <property type="entry name" value="HAMP"/>
    <property type="match status" value="1"/>
</dbReference>
<keyword evidence="4" id="KW-1003">Cell membrane</keyword>
<evidence type="ECO:0000256" key="13">
    <source>
        <dbReference type="ARBA" id="ARBA00023136"/>
    </source>
</evidence>
<keyword evidence="5" id="KW-0597">Phosphoprotein</keyword>
<evidence type="ECO:0000256" key="3">
    <source>
        <dbReference type="ARBA" id="ARBA00012438"/>
    </source>
</evidence>
<keyword evidence="13 15" id="KW-0472">Membrane</keyword>
<keyword evidence="9 18" id="KW-0418">Kinase</keyword>
<evidence type="ECO:0000259" key="16">
    <source>
        <dbReference type="PROSITE" id="PS50109"/>
    </source>
</evidence>
<dbReference type="Gene3D" id="3.30.450.20">
    <property type="entry name" value="PAS domain"/>
    <property type="match status" value="1"/>
</dbReference>
<evidence type="ECO:0000256" key="15">
    <source>
        <dbReference type="SAM" id="Phobius"/>
    </source>
</evidence>
<evidence type="ECO:0000256" key="1">
    <source>
        <dbReference type="ARBA" id="ARBA00000085"/>
    </source>
</evidence>
<dbReference type="FunFam" id="3.30.565.10:FF:000006">
    <property type="entry name" value="Sensor histidine kinase WalK"/>
    <property type="match status" value="1"/>
</dbReference>
<dbReference type="InterPro" id="IPR036097">
    <property type="entry name" value="HisK_dim/P_sf"/>
</dbReference>
<dbReference type="InterPro" id="IPR003594">
    <property type="entry name" value="HATPase_dom"/>
</dbReference>
<protein>
    <recommendedName>
        <fullName evidence="3">histidine kinase</fullName>
        <ecNumber evidence="3">2.7.13.3</ecNumber>
    </recommendedName>
</protein>
<gene>
    <name evidence="18" type="ORF">UX31_C0030G0005</name>
</gene>
<dbReference type="PROSITE" id="PS50885">
    <property type="entry name" value="HAMP"/>
    <property type="match status" value="1"/>
</dbReference>
<dbReference type="InterPro" id="IPR003660">
    <property type="entry name" value="HAMP_dom"/>
</dbReference>
<reference evidence="18 19" key="1">
    <citation type="journal article" date="2015" name="Nature">
        <title>rRNA introns, odd ribosomes, and small enigmatic genomes across a large radiation of phyla.</title>
        <authorList>
            <person name="Brown C.T."/>
            <person name="Hug L.A."/>
            <person name="Thomas B.C."/>
            <person name="Sharon I."/>
            <person name="Castelle C.J."/>
            <person name="Singh A."/>
            <person name="Wilkins M.J."/>
            <person name="Williams K.H."/>
            <person name="Banfield J.F."/>
        </authorList>
    </citation>
    <scope>NUCLEOTIDE SEQUENCE [LARGE SCALE GENOMIC DNA]</scope>
</reference>
<dbReference type="SMART" id="SM00387">
    <property type="entry name" value="HATPase_c"/>
    <property type="match status" value="1"/>
</dbReference>
<dbReference type="Gene3D" id="6.10.340.10">
    <property type="match status" value="1"/>
</dbReference>
<comment type="caution">
    <text evidence="18">The sequence shown here is derived from an EMBL/GenBank/DDBJ whole genome shotgun (WGS) entry which is preliminary data.</text>
</comment>
<feature type="domain" description="HAMP" evidence="17">
    <location>
        <begin position="399"/>
        <end position="451"/>
    </location>
</feature>
<dbReference type="GO" id="GO:0005524">
    <property type="term" value="F:ATP binding"/>
    <property type="evidence" value="ECO:0007669"/>
    <property type="project" value="UniProtKB-KW"/>
</dbReference>
<dbReference type="Gene3D" id="1.10.287.130">
    <property type="match status" value="1"/>
</dbReference>
<dbReference type="InterPro" id="IPR050398">
    <property type="entry name" value="HssS/ArlS-like"/>
</dbReference>
<proteinExistence type="predicted"/>
<keyword evidence="11 15" id="KW-1133">Transmembrane helix</keyword>
<dbReference type="SUPFAM" id="SSF103190">
    <property type="entry name" value="Sensory domain-like"/>
    <property type="match status" value="1"/>
</dbReference>
<dbReference type="Proteomes" id="UP000034107">
    <property type="component" value="Unassembled WGS sequence"/>
</dbReference>